<dbReference type="Proteomes" id="UP001164390">
    <property type="component" value="Chromosome"/>
</dbReference>
<keyword evidence="2" id="KW-0812">Transmembrane</keyword>
<evidence type="ECO:0000256" key="2">
    <source>
        <dbReference type="SAM" id="Phobius"/>
    </source>
</evidence>
<evidence type="ECO:0000313" key="5">
    <source>
        <dbReference type="Proteomes" id="UP001164390"/>
    </source>
</evidence>
<evidence type="ECO:0000313" key="4">
    <source>
        <dbReference type="EMBL" id="UYM06455.1"/>
    </source>
</evidence>
<dbReference type="KEGG" id="sgrg:L0C25_05105"/>
<name>A0AA46TJX1_9ACTN</name>
<evidence type="ECO:0000256" key="1">
    <source>
        <dbReference type="SAM" id="MobiDB-lite"/>
    </source>
</evidence>
<protein>
    <submittedName>
        <fullName evidence="4">DUF4129 domain-containing protein</fullName>
    </submittedName>
</protein>
<dbReference type="AlphaFoldDB" id="A0AA46TJX1"/>
<gene>
    <name evidence="4" type="ORF">L0C25_05105</name>
</gene>
<feature type="domain" description="Protein-glutamine gamma-glutamyltransferase-like C-terminal" evidence="3">
    <location>
        <begin position="153"/>
        <end position="222"/>
    </location>
</feature>
<feature type="transmembrane region" description="Helical" evidence="2">
    <location>
        <begin position="77"/>
        <end position="103"/>
    </location>
</feature>
<dbReference type="EMBL" id="CP094970">
    <property type="protein sequence ID" value="UYM06455.1"/>
    <property type="molecule type" value="Genomic_DNA"/>
</dbReference>
<keyword evidence="2" id="KW-0472">Membrane</keyword>
<accession>A0AA46TJX1</accession>
<evidence type="ECO:0000259" key="3">
    <source>
        <dbReference type="Pfam" id="PF13559"/>
    </source>
</evidence>
<keyword evidence="5" id="KW-1185">Reference proteome</keyword>
<dbReference type="Pfam" id="PF13559">
    <property type="entry name" value="DUF4129"/>
    <property type="match status" value="1"/>
</dbReference>
<organism evidence="4 5">
    <name type="scientific">Solicola gregarius</name>
    <dbReference type="NCBI Taxonomy" id="2908642"/>
    <lineage>
        <taxon>Bacteria</taxon>
        <taxon>Bacillati</taxon>
        <taxon>Actinomycetota</taxon>
        <taxon>Actinomycetes</taxon>
        <taxon>Propionibacteriales</taxon>
        <taxon>Nocardioidaceae</taxon>
        <taxon>Solicola</taxon>
    </lineage>
</organism>
<dbReference type="RefSeq" id="WP_271635360.1">
    <property type="nucleotide sequence ID" value="NZ_CP094970.1"/>
</dbReference>
<proteinExistence type="predicted"/>
<feature type="region of interest" description="Disordered" evidence="1">
    <location>
        <begin position="36"/>
        <end position="65"/>
    </location>
</feature>
<keyword evidence="2" id="KW-1133">Transmembrane helix</keyword>
<reference evidence="4" key="1">
    <citation type="submission" date="2022-01" db="EMBL/GenBank/DDBJ databases">
        <title>Nocardioidaceae gen. sp. A5X3R13.</title>
        <authorList>
            <person name="Lopez Marin M.A."/>
            <person name="Uhlik O."/>
        </authorList>
    </citation>
    <scope>NUCLEOTIDE SEQUENCE</scope>
    <source>
        <strain evidence="4">A5X3R13</strain>
    </source>
</reference>
<dbReference type="InterPro" id="IPR025403">
    <property type="entry name" value="TgpA-like_C"/>
</dbReference>
<sequence>MDEGARRRLAGVLVGGLVAVGLLLAVWAASAGPSLDWSPSSGDDESTVQRTEQPETATDACRDGRCEAPERDDSGVFGVIATIILVLIGLTLLAAVIALLRAGRAGFLARRRRGGIAPPGEALPDVAAAVREDAAGQYAALRTGSPRNAIVACWVRLEDSVMSAGLTVRGSETSSELTHRILAKYGVDDAAITRLGALYREARFSRHEVTESMRTAAIDALDRVHASLERRPASGSGVPR</sequence>